<feature type="compositionally biased region" description="Polar residues" evidence="2">
    <location>
        <begin position="419"/>
        <end position="432"/>
    </location>
</feature>
<name>A0A5B8MBB7_9CHLO</name>
<feature type="region of interest" description="Disordered" evidence="2">
    <location>
        <begin position="389"/>
        <end position="496"/>
    </location>
</feature>
<dbReference type="Proteomes" id="UP000316726">
    <property type="component" value="Chromosome 1"/>
</dbReference>
<feature type="compositionally biased region" description="Low complexity" evidence="2">
    <location>
        <begin position="142"/>
        <end position="157"/>
    </location>
</feature>
<evidence type="ECO:0000256" key="1">
    <source>
        <dbReference type="SAM" id="Coils"/>
    </source>
</evidence>
<reference evidence="4 5" key="1">
    <citation type="submission" date="2018-07" db="EMBL/GenBank/DDBJ databases">
        <title>The complete nuclear genome of the prasinophyte Chloropicon primus (CCMP1205).</title>
        <authorList>
            <person name="Pombert J.-F."/>
            <person name="Otis C."/>
            <person name="Turmel M."/>
            <person name="Lemieux C."/>
        </authorList>
    </citation>
    <scope>NUCLEOTIDE SEQUENCE [LARGE SCALE GENOMIC DNA]</scope>
    <source>
        <strain evidence="4 5">CCMP1205</strain>
    </source>
</reference>
<feature type="compositionally biased region" description="Basic and acidic residues" evidence="2">
    <location>
        <begin position="102"/>
        <end position="113"/>
    </location>
</feature>
<proteinExistence type="predicted"/>
<feature type="compositionally biased region" description="Basic and acidic residues" evidence="2">
    <location>
        <begin position="389"/>
        <end position="401"/>
    </location>
</feature>
<dbReference type="PANTHER" id="PTHR45181">
    <property type="entry name" value="HEAT SHOCK PROTEIN DNAJ WITH TETRATRICOPEPTIDE REPEAT-CONTAINING PROTEIN"/>
    <property type="match status" value="1"/>
</dbReference>
<dbReference type="PROSITE" id="PS50076">
    <property type="entry name" value="DNAJ_2"/>
    <property type="match status" value="1"/>
</dbReference>
<dbReference type="InterPro" id="IPR036869">
    <property type="entry name" value="J_dom_sf"/>
</dbReference>
<dbReference type="InterPro" id="IPR019734">
    <property type="entry name" value="TPR_rpt"/>
</dbReference>
<feature type="compositionally biased region" description="Basic and acidic residues" evidence="2">
    <location>
        <begin position="450"/>
        <end position="473"/>
    </location>
</feature>
<dbReference type="EMBL" id="CP031034">
    <property type="protein sequence ID" value="QDZ17667.1"/>
    <property type="molecule type" value="Genomic_DNA"/>
</dbReference>
<dbReference type="PRINTS" id="PR00625">
    <property type="entry name" value="JDOMAIN"/>
</dbReference>
<dbReference type="SUPFAM" id="SSF48452">
    <property type="entry name" value="TPR-like"/>
    <property type="match status" value="1"/>
</dbReference>
<feature type="compositionally biased region" description="Basic and acidic residues" evidence="2">
    <location>
        <begin position="225"/>
        <end position="235"/>
    </location>
</feature>
<keyword evidence="5" id="KW-1185">Reference proteome</keyword>
<dbReference type="Pfam" id="PF13181">
    <property type="entry name" value="TPR_8"/>
    <property type="match status" value="2"/>
</dbReference>
<dbReference type="SMART" id="SM00028">
    <property type="entry name" value="TPR"/>
    <property type="match status" value="3"/>
</dbReference>
<dbReference type="OrthoDB" id="10250354at2759"/>
<feature type="compositionally biased region" description="Low complexity" evidence="2">
    <location>
        <begin position="433"/>
        <end position="449"/>
    </location>
</feature>
<feature type="region of interest" description="Disordered" evidence="2">
    <location>
        <begin position="58"/>
        <end position="235"/>
    </location>
</feature>
<dbReference type="PANTHER" id="PTHR45181:SF4">
    <property type="entry name" value="HEAT SHOCK PROTEIN DNAJ WITH TETRATRICOPEPTIDE REPEAT-CONTAINING PROTEIN"/>
    <property type="match status" value="1"/>
</dbReference>
<evidence type="ECO:0000259" key="3">
    <source>
        <dbReference type="PROSITE" id="PS50076"/>
    </source>
</evidence>
<feature type="compositionally biased region" description="Low complexity" evidence="2">
    <location>
        <begin position="173"/>
        <end position="187"/>
    </location>
</feature>
<accession>A0A5B8MBB7</accession>
<dbReference type="Pfam" id="PF00226">
    <property type="entry name" value="DnaJ"/>
    <property type="match status" value="1"/>
</dbReference>
<feature type="compositionally biased region" description="Basic and acidic residues" evidence="2">
    <location>
        <begin position="481"/>
        <end position="496"/>
    </location>
</feature>
<dbReference type="InterPro" id="IPR011990">
    <property type="entry name" value="TPR-like_helical_dom_sf"/>
</dbReference>
<dbReference type="SUPFAM" id="SSF46565">
    <property type="entry name" value="Chaperone J-domain"/>
    <property type="match status" value="1"/>
</dbReference>
<organism evidence="4 5">
    <name type="scientific">Chloropicon primus</name>
    <dbReference type="NCBI Taxonomy" id="1764295"/>
    <lineage>
        <taxon>Eukaryota</taxon>
        <taxon>Viridiplantae</taxon>
        <taxon>Chlorophyta</taxon>
        <taxon>Chloropicophyceae</taxon>
        <taxon>Chloropicales</taxon>
        <taxon>Chloropicaceae</taxon>
        <taxon>Chloropicon</taxon>
    </lineage>
</organism>
<sequence length="700" mass="78694">MSKESFTGIENYLHDLHYDKSKKSVLHSITKNLNSVLQQINLNSPLDVRLGDSDYFSAGGEEECGSTDDSCSFDVSALSETSSERAKKSESTNLQPQAQEKGSSRTSKEDEKSSSSAASQGLRPTKSSGSYGQPGFKFEVDSGASLTSTLLGSACSSKPRNKGNEDCSSTAKSRASSTESSINISASLEERQVDSSGSGDVESSLREDSGESSMSSHRASLETSFHQRQEAEKTDHRIHVLENKLERQSRLLKAALGRQVELKQEAESFYLSKKQLQKQMEDTSRKYNMLKQEVAKTREENIALASELKKSKNIGREILDARRSARAALSEMATQNAKLTAMLVERKQEIRELTTQLDAFKKKEVRGTTQQEDRFKAYENEIEELRERLHSEQRRSRDLERNAAAMQQQARSDSERSEVSTQSDFGRFSSDQEASSGGLSTSSESVSMEETPRTRKFRVMEKENSQLKQENSKLKVAAEQLQKHEERQRQRGKVEQYKQAGNNAYNAGNYKDAQAHYSTALSHKVEDIPMKAVLYCNRSAASIKLGKLIDAIADCTKAISLDKTYNRAYQRRSEAYEKIGDYKNSSKDLEKYIRSMGGYERVPSDLRRHYAMMQRRATRDTALNPYHVLGVSMSCSSSEIKSTYRKLALKYHPDKTSADLEKSVSEGLFKIVSEAYTVLSDPDKKAKYDFHSQRRASTFF</sequence>
<dbReference type="InterPro" id="IPR001623">
    <property type="entry name" value="DnaJ_domain"/>
</dbReference>
<evidence type="ECO:0000313" key="4">
    <source>
        <dbReference type="EMBL" id="QDZ17667.1"/>
    </source>
</evidence>
<protein>
    <submittedName>
        <fullName evidence="4">DnaJ domain-containing protein</fullName>
    </submittedName>
</protein>
<dbReference type="SMART" id="SM00271">
    <property type="entry name" value="DnaJ"/>
    <property type="match status" value="1"/>
</dbReference>
<feature type="coiled-coil region" evidence="1">
    <location>
        <begin position="238"/>
        <end position="307"/>
    </location>
</feature>
<keyword evidence="1" id="KW-0175">Coiled coil</keyword>
<evidence type="ECO:0000313" key="5">
    <source>
        <dbReference type="Proteomes" id="UP000316726"/>
    </source>
</evidence>
<evidence type="ECO:0000256" key="2">
    <source>
        <dbReference type="SAM" id="MobiDB-lite"/>
    </source>
</evidence>
<feature type="compositionally biased region" description="Polar residues" evidence="2">
    <location>
        <begin position="211"/>
        <end position="224"/>
    </location>
</feature>
<dbReference type="Gene3D" id="1.10.287.110">
    <property type="entry name" value="DnaJ domain"/>
    <property type="match status" value="1"/>
</dbReference>
<gene>
    <name evidence="4" type="ORF">A3770_01p01850</name>
</gene>
<dbReference type="STRING" id="1764295.A0A5B8MBB7"/>
<dbReference type="Gene3D" id="1.25.40.10">
    <property type="entry name" value="Tetratricopeptide repeat domain"/>
    <property type="match status" value="1"/>
</dbReference>
<feature type="domain" description="J" evidence="3">
    <location>
        <begin position="624"/>
        <end position="692"/>
    </location>
</feature>
<dbReference type="AlphaFoldDB" id="A0A5B8MBB7"/>
<dbReference type="CDD" id="cd06257">
    <property type="entry name" value="DnaJ"/>
    <property type="match status" value="1"/>
</dbReference>
<feature type="compositionally biased region" description="Polar residues" evidence="2">
    <location>
        <begin position="91"/>
        <end position="101"/>
    </location>
</feature>